<name>A0A2R3IMQ5_9PSED</name>
<reference evidence="1 2" key="1">
    <citation type="submission" date="2018-02" db="EMBL/GenBank/DDBJ databases">
        <title>FDA/CDC Antimicrobial Resistant Isolate Bank Genome Sequencing.</title>
        <authorList>
            <person name="Benahmed F.H."/>
            <person name="Lutgring J.D."/>
            <person name="Yoo B."/>
            <person name="Machado M."/>
            <person name="Brown A."/>
            <person name="McAllister G."/>
            <person name="Perry A."/>
            <person name="Halpin A.L."/>
            <person name="Vavikolanu K."/>
            <person name="Ott S."/>
            <person name="Zhao X."/>
            <person name="Tallon L.J."/>
            <person name="Sadzewicz L."/>
            <person name="Aluvathingal J."/>
            <person name="Nadendla S."/>
            <person name="Voskania-kordi A."/>
            <person name="Simonyan V."/>
            <person name="Patel J."/>
            <person name="Shawar R.M."/>
        </authorList>
    </citation>
    <scope>NUCLEOTIDE SEQUENCE [LARGE SCALE GENOMIC DNA]</scope>
    <source>
        <strain evidence="1 2">AR_0356</strain>
    </source>
</reference>
<dbReference type="EMBL" id="CP027169">
    <property type="protein sequence ID" value="AVK03189.1"/>
    <property type="molecule type" value="Genomic_DNA"/>
</dbReference>
<dbReference type="Proteomes" id="UP000238390">
    <property type="component" value="Chromosome"/>
</dbReference>
<accession>A0A2R3IMQ5</accession>
<evidence type="ECO:0000313" key="1">
    <source>
        <dbReference type="EMBL" id="AVK03189.1"/>
    </source>
</evidence>
<organism evidence="1 2">
    <name type="scientific">Pseudomonas paraeruginosa</name>
    <dbReference type="NCBI Taxonomy" id="2994495"/>
    <lineage>
        <taxon>Bacteria</taxon>
        <taxon>Pseudomonadati</taxon>
        <taxon>Pseudomonadota</taxon>
        <taxon>Gammaproteobacteria</taxon>
        <taxon>Pseudomonadales</taxon>
        <taxon>Pseudomonadaceae</taxon>
        <taxon>Pseudomonas</taxon>
    </lineage>
</organism>
<dbReference type="AlphaFoldDB" id="A0A2R3IMQ5"/>
<proteinExistence type="predicted"/>
<sequence length="56" mass="6476">MIMIVNYEEITNLTFIREYSLGWQMAAVNDGEKQLFGAPAGWPRQCCSRALKTKFF</sequence>
<evidence type="ECO:0000313" key="2">
    <source>
        <dbReference type="Proteomes" id="UP000238390"/>
    </source>
</evidence>
<keyword evidence="2" id="KW-1185">Reference proteome</keyword>
<gene>
    <name evidence="1" type="ORF">CSB93_4115</name>
</gene>
<protein>
    <submittedName>
        <fullName evidence="1">Uncharacterized protein</fullName>
    </submittedName>
</protein>